<comment type="similarity">
    <text evidence="2">Belongs to the GMC oxidoreductase family.</text>
</comment>
<dbReference type="InterPro" id="IPR007867">
    <property type="entry name" value="GMC_OxRtase_C"/>
</dbReference>
<evidence type="ECO:0000256" key="3">
    <source>
        <dbReference type="ARBA" id="ARBA00022630"/>
    </source>
</evidence>
<evidence type="ECO:0000259" key="8">
    <source>
        <dbReference type="PROSITE" id="PS00624"/>
    </source>
</evidence>
<dbReference type="Gene3D" id="3.30.560.10">
    <property type="entry name" value="Glucose Oxidase, domain 3"/>
    <property type="match status" value="1"/>
</dbReference>
<dbReference type="GO" id="GO:0016614">
    <property type="term" value="F:oxidoreductase activity, acting on CH-OH group of donors"/>
    <property type="evidence" value="ECO:0007669"/>
    <property type="project" value="InterPro"/>
</dbReference>
<evidence type="ECO:0000256" key="5">
    <source>
        <dbReference type="ARBA" id="ARBA00023002"/>
    </source>
</evidence>
<keyword evidence="4 7" id="KW-0274">FAD</keyword>
<keyword evidence="3" id="KW-0285">Flavoprotein</keyword>
<dbReference type="InterPro" id="IPR036188">
    <property type="entry name" value="FAD/NAD-bd_sf"/>
</dbReference>
<sequence length="681" mass="71030">MKYSGLLPIAAAASASASAVHSFHPRANIASDDSGLADSYDFVIAGGGLSGELPRHSGLVLASRLTEDSNTTVLVLEAGDTGDDVADRINKPANAYYDSLSGTSYDWQYTTAKQTNANDRAMSWPRGKVLGGSSAINGLYMVRPNSAELDAWAGLLDDDENADNWKWDSLYAAMKKSETFSAPASDIQKQANIQYDESVHGTDGPIHASYPGITFDLVGDWTSTFNAVGIPSVEDASGGSNSGAFVAGSTINPSNWTRSYSRSGYIDPLPPRDNLAILANAMVTEIVWSDSDGDGGKTASGVKYAASANADSKTINVNREVIIAGGAIGSPQLLMLSGVGPKDVLQSVGIDVQVELPGVGQNLQDHISSSVTWATSDDTMGSMYKDGGTSDIDMSFINSATAYVNLTALMGADAANTLKDSASSGLDDYLNNIPSDSDAVKAGYKAMSSVVTDNFYGSDLGMVEVLLGLSGDGSVTIQVAQQHPLSVGRLYITSGSAFDPPTIDPGYLTNSADVEIMRAGIKFVREIGATEPMSTHLGTEYTPGGDVTSDDDIDNYVRSSIGTEYHPTGTCAMMPKKKGGVVDAQLKVYGTSNVRIADSSVYPFEFSCHLGAATYGLAEQAADMIRKQYNIPESTASASASSPSSSSSSSTVDDNSALISSPSALWTVLALSASAAVLTSL</sequence>
<dbReference type="GO" id="GO:0050660">
    <property type="term" value="F:flavin adenine dinucleotide binding"/>
    <property type="evidence" value="ECO:0007669"/>
    <property type="project" value="InterPro"/>
</dbReference>
<feature type="active site" description="Proton acceptor" evidence="6">
    <location>
        <position position="609"/>
    </location>
</feature>
<comment type="cofactor">
    <cofactor evidence="1 7">
        <name>FAD</name>
        <dbReference type="ChEBI" id="CHEBI:57692"/>
    </cofactor>
</comment>
<dbReference type="OrthoDB" id="269227at2759"/>
<evidence type="ECO:0000256" key="1">
    <source>
        <dbReference type="ARBA" id="ARBA00001974"/>
    </source>
</evidence>
<dbReference type="PANTHER" id="PTHR11552:SF218">
    <property type="entry name" value="GLUCOSE-METHANOL-CHOLINE OXIDOREDUCTASE N-TERMINAL DOMAIN-CONTAINING PROTEIN"/>
    <property type="match status" value="1"/>
</dbReference>
<dbReference type="PANTHER" id="PTHR11552">
    <property type="entry name" value="GLUCOSE-METHANOL-CHOLINE GMC OXIDOREDUCTASE"/>
    <property type="match status" value="1"/>
</dbReference>
<gene>
    <name evidence="9" type="ORF">BD626DRAFT_572632</name>
</gene>
<comment type="caution">
    <text evidence="9">The sequence shown here is derived from an EMBL/GenBank/DDBJ whole genome shotgun (WGS) entry which is preliminary data.</text>
</comment>
<feature type="domain" description="Glucose-methanol-choline oxidoreductase N-terminal" evidence="8">
    <location>
        <begin position="326"/>
        <end position="340"/>
    </location>
</feature>
<reference evidence="9 10" key="1">
    <citation type="journal article" date="2019" name="New Phytol.">
        <title>Comparative genomics reveals unique wood-decay strategies and fruiting body development in the Schizophyllaceae.</title>
        <authorList>
            <person name="Almasi E."/>
            <person name="Sahu N."/>
            <person name="Krizsan K."/>
            <person name="Balint B."/>
            <person name="Kovacs G.M."/>
            <person name="Kiss B."/>
            <person name="Cseklye J."/>
            <person name="Drula E."/>
            <person name="Henrissat B."/>
            <person name="Nagy I."/>
            <person name="Chovatia M."/>
            <person name="Adam C."/>
            <person name="LaButti K."/>
            <person name="Lipzen A."/>
            <person name="Riley R."/>
            <person name="Grigoriev I.V."/>
            <person name="Nagy L.G."/>
        </authorList>
    </citation>
    <scope>NUCLEOTIDE SEQUENCE [LARGE SCALE GENOMIC DNA]</scope>
    <source>
        <strain evidence="9 10">NL-1724</strain>
    </source>
</reference>
<dbReference type="InterPro" id="IPR000172">
    <property type="entry name" value="GMC_OxRdtase_N"/>
</dbReference>
<dbReference type="InterPro" id="IPR027424">
    <property type="entry name" value="Glucose_Oxidase_domain_2"/>
</dbReference>
<dbReference type="SUPFAM" id="SSF51905">
    <property type="entry name" value="FAD/NAD(P)-binding domain"/>
    <property type="match status" value="1"/>
</dbReference>
<proteinExistence type="inferred from homology"/>
<dbReference type="PIRSF" id="PIRSF000137">
    <property type="entry name" value="Alcohol_oxidase"/>
    <property type="match status" value="1"/>
</dbReference>
<dbReference type="InterPro" id="IPR012132">
    <property type="entry name" value="GMC_OxRdtase"/>
</dbReference>
<feature type="active site" description="Proton donor" evidence="6">
    <location>
        <position position="566"/>
    </location>
</feature>
<evidence type="ECO:0000313" key="10">
    <source>
        <dbReference type="Proteomes" id="UP000320762"/>
    </source>
</evidence>
<dbReference type="Pfam" id="PF00732">
    <property type="entry name" value="GMC_oxred_N"/>
    <property type="match status" value="1"/>
</dbReference>
<dbReference type="Proteomes" id="UP000320762">
    <property type="component" value="Unassembled WGS sequence"/>
</dbReference>
<dbReference type="Gene3D" id="3.50.50.60">
    <property type="entry name" value="FAD/NAD(P)-binding domain"/>
    <property type="match status" value="1"/>
</dbReference>
<dbReference type="Gene3D" id="4.10.450.10">
    <property type="entry name" value="Glucose Oxidase, domain 2"/>
    <property type="match status" value="1"/>
</dbReference>
<evidence type="ECO:0000256" key="2">
    <source>
        <dbReference type="ARBA" id="ARBA00010790"/>
    </source>
</evidence>
<keyword evidence="5" id="KW-0560">Oxidoreductase</keyword>
<accession>A0A550C3H2</accession>
<evidence type="ECO:0000256" key="7">
    <source>
        <dbReference type="PIRSR" id="PIRSR000137-2"/>
    </source>
</evidence>
<protein>
    <submittedName>
        <fullName evidence="9">GMC oxidoreductase</fullName>
    </submittedName>
</protein>
<keyword evidence="10" id="KW-1185">Reference proteome</keyword>
<dbReference type="AlphaFoldDB" id="A0A550C3H2"/>
<evidence type="ECO:0000313" key="9">
    <source>
        <dbReference type="EMBL" id="TRM59338.1"/>
    </source>
</evidence>
<evidence type="ECO:0000256" key="6">
    <source>
        <dbReference type="PIRSR" id="PIRSR000137-1"/>
    </source>
</evidence>
<dbReference type="PROSITE" id="PS00624">
    <property type="entry name" value="GMC_OXRED_2"/>
    <property type="match status" value="1"/>
</dbReference>
<evidence type="ECO:0000256" key="4">
    <source>
        <dbReference type="ARBA" id="ARBA00022827"/>
    </source>
</evidence>
<name>A0A550C3H2_9AGAR</name>
<dbReference type="SUPFAM" id="SSF54373">
    <property type="entry name" value="FAD-linked reductases, C-terminal domain"/>
    <property type="match status" value="1"/>
</dbReference>
<dbReference type="Pfam" id="PF05199">
    <property type="entry name" value="GMC_oxred_C"/>
    <property type="match status" value="1"/>
</dbReference>
<dbReference type="EMBL" id="VDMD01000028">
    <property type="protein sequence ID" value="TRM59338.1"/>
    <property type="molecule type" value="Genomic_DNA"/>
</dbReference>
<feature type="binding site" evidence="7">
    <location>
        <position position="129"/>
    </location>
    <ligand>
        <name>FAD</name>
        <dbReference type="ChEBI" id="CHEBI:57692"/>
    </ligand>
</feature>
<dbReference type="STRING" id="97359.A0A550C3H2"/>
<feature type="binding site" evidence="7">
    <location>
        <position position="283"/>
    </location>
    <ligand>
        <name>FAD</name>
        <dbReference type="ChEBI" id="CHEBI:57692"/>
    </ligand>
</feature>
<organism evidence="9 10">
    <name type="scientific">Schizophyllum amplum</name>
    <dbReference type="NCBI Taxonomy" id="97359"/>
    <lineage>
        <taxon>Eukaryota</taxon>
        <taxon>Fungi</taxon>
        <taxon>Dikarya</taxon>
        <taxon>Basidiomycota</taxon>
        <taxon>Agaricomycotina</taxon>
        <taxon>Agaricomycetes</taxon>
        <taxon>Agaricomycetidae</taxon>
        <taxon>Agaricales</taxon>
        <taxon>Schizophyllaceae</taxon>
        <taxon>Schizophyllum</taxon>
    </lineage>
</organism>